<dbReference type="EMBL" id="CAJPDT010000032">
    <property type="protein sequence ID" value="CAF9922924.1"/>
    <property type="molecule type" value="Genomic_DNA"/>
</dbReference>
<gene>
    <name evidence="1" type="ORF">IMSHALPRED_005802</name>
</gene>
<name>A0A8H3FE61_9LECA</name>
<dbReference type="OrthoDB" id="5314866at2759"/>
<accession>A0A8H3FE61</accession>
<dbReference type="AlphaFoldDB" id="A0A8H3FE61"/>
<evidence type="ECO:0000313" key="1">
    <source>
        <dbReference type="EMBL" id="CAF9922924.1"/>
    </source>
</evidence>
<sequence length="266" mass="29880">MSISRLSLPPQVNTNVTFPPQLGAFSDPISPNFVRCSQWYSREDPPQYQDCLSALANLPTGAQPVRYRPLGIPKEPNSLLVMETVGSCQLRFHASGKFVQENPFAINVAPDTIKDMLTYAVDKCVQDKDQGGFVTHLLERATNWIVKPENEFPGEPGHLYLPGSITFFTAMVWDPDPIPISFEPGSNDPAVADQILDTIFNEYMRLSKQEGDHSQDVSELLFKRDFVEEQMEKMRQEQPWRTWWGGESRLGVENGSVAVGNLTGVF</sequence>
<comment type="caution">
    <text evidence="1">The sequence shown here is derived from an EMBL/GenBank/DDBJ whole genome shotgun (WGS) entry which is preliminary data.</text>
</comment>
<evidence type="ECO:0000313" key="2">
    <source>
        <dbReference type="Proteomes" id="UP000664534"/>
    </source>
</evidence>
<reference evidence="1" key="1">
    <citation type="submission" date="2021-03" db="EMBL/GenBank/DDBJ databases">
        <authorList>
            <person name="Tagirdzhanova G."/>
        </authorList>
    </citation>
    <scope>NUCLEOTIDE SEQUENCE</scope>
</reference>
<dbReference type="Proteomes" id="UP000664534">
    <property type="component" value="Unassembled WGS sequence"/>
</dbReference>
<organism evidence="1 2">
    <name type="scientific">Imshaugia aleurites</name>
    <dbReference type="NCBI Taxonomy" id="172621"/>
    <lineage>
        <taxon>Eukaryota</taxon>
        <taxon>Fungi</taxon>
        <taxon>Dikarya</taxon>
        <taxon>Ascomycota</taxon>
        <taxon>Pezizomycotina</taxon>
        <taxon>Lecanoromycetes</taxon>
        <taxon>OSLEUM clade</taxon>
        <taxon>Lecanoromycetidae</taxon>
        <taxon>Lecanorales</taxon>
        <taxon>Lecanorineae</taxon>
        <taxon>Parmeliaceae</taxon>
        <taxon>Imshaugia</taxon>
    </lineage>
</organism>
<proteinExistence type="predicted"/>
<keyword evidence="2" id="KW-1185">Reference proteome</keyword>
<protein>
    <submittedName>
        <fullName evidence="1">Uncharacterized protein</fullName>
    </submittedName>
</protein>